<accession>A0A0D8FYB3</accession>
<dbReference type="Gene3D" id="3.40.50.300">
    <property type="entry name" value="P-loop containing nucleotide triphosphate hydrolases"/>
    <property type="match status" value="2"/>
</dbReference>
<evidence type="ECO:0000256" key="1">
    <source>
        <dbReference type="ARBA" id="ARBA00003618"/>
    </source>
</evidence>
<dbReference type="SUPFAM" id="SSF52540">
    <property type="entry name" value="P-loop containing nucleoside triphosphate hydrolases"/>
    <property type="match status" value="1"/>
</dbReference>
<evidence type="ECO:0000256" key="3">
    <source>
        <dbReference type="ARBA" id="ARBA00021315"/>
    </source>
</evidence>
<feature type="domain" description="AAA+ ATPase" evidence="10">
    <location>
        <begin position="21"/>
        <end position="475"/>
    </location>
</feature>
<dbReference type="STRING" id="1121877.FEAC_03510"/>
<dbReference type="GO" id="GO:0009432">
    <property type="term" value="P:SOS response"/>
    <property type="evidence" value="ECO:0007669"/>
    <property type="project" value="TreeGrafter"/>
</dbReference>
<dbReference type="RefSeq" id="WP_035388403.1">
    <property type="nucleotide sequence ID" value="NZ_JQKF01000002.1"/>
</dbReference>
<evidence type="ECO:0000256" key="6">
    <source>
        <dbReference type="ARBA" id="ARBA00022840"/>
    </source>
</evidence>
<dbReference type="AlphaFoldDB" id="A0A0D8FYB3"/>
<keyword evidence="6" id="KW-0067">ATP-binding</keyword>
<dbReference type="PATRIC" id="fig|1121877.4.peg.382"/>
<dbReference type="PANTHER" id="PTHR11059">
    <property type="entry name" value="DNA REPAIR PROTEIN RECN"/>
    <property type="match status" value="1"/>
</dbReference>
<dbReference type="InterPro" id="IPR025662">
    <property type="entry name" value="Sigma_54_int_dom_ATP-bd_1"/>
</dbReference>
<dbReference type="InterPro" id="IPR027417">
    <property type="entry name" value="P-loop_NTPase"/>
</dbReference>
<dbReference type="InterPro" id="IPR003395">
    <property type="entry name" value="RecF/RecN/SMC_N"/>
</dbReference>
<dbReference type="GO" id="GO:0006310">
    <property type="term" value="P:DNA recombination"/>
    <property type="evidence" value="ECO:0007669"/>
    <property type="project" value="InterPro"/>
</dbReference>
<proteinExistence type="inferred from homology"/>
<dbReference type="GeneID" id="78371692"/>
<dbReference type="eggNOG" id="COG0497">
    <property type="taxonomic scope" value="Bacteria"/>
</dbReference>
<dbReference type="PROSITE" id="PS00675">
    <property type="entry name" value="SIGMA54_INTERACT_1"/>
    <property type="match status" value="1"/>
</dbReference>
<comment type="similarity">
    <text evidence="2 9">Belongs to the RecN family.</text>
</comment>
<organism evidence="11 12">
    <name type="scientific">Ferrimicrobium acidiphilum DSM 19497</name>
    <dbReference type="NCBI Taxonomy" id="1121877"/>
    <lineage>
        <taxon>Bacteria</taxon>
        <taxon>Bacillati</taxon>
        <taxon>Actinomycetota</taxon>
        <taxon>Acidimicrobiia</taxon>
        <taxon>Acidimicrobiales</taxon>
        <taxon>Acidimicrobiaceae</taxon>
        <taxon>Ferrimicrobium</taxon>
    </lineage>
</organism>
<evidence type="ECO:0000259" key="10">
    <source>
        <dbReference type="SMART" id="SM00382"/>
    </source>
</evidence>
<dbReference type="Pfam" id="PF02463">
    <property type="entry name" value="SMC_N"/>
    <property type="match status" value="1"/>
</dbReference>
<keyword evidence="5 9" id="KW-0227">DNA damage</keyword>
<gene>
    <name evidence="11" type="primary">recN</name>
    <name evidence="11" type="ORF">FEAC_03510</name>
</gene>
<evidence type="ECO:0000256" key="2">
    <source>
        <dbReference type="ARBA" id="ARBA00009441"/>
    </source>
</evidence>
<dbReference type="GO" id="GO:0006281">
    <property type="term" value="P:DNA repair"/>
    <property type="evidence" value="ECO:0007669"/>
    <property type="project" value="UniProtKB-KW"/>
</dbReference>
<dbReference type="EMBL" id="JXUW01000002">
    <property type="protein sequence ID" value="KJE77979.1"/>
    <property type="molecule type" value="Genomic_DNA"/>
</dbReference>
<evidence type="ECO:0000256" key="4">
    <source>
        <dbReference type="ARBA" id="ARBA00022741"/>
    </source>
</evidence>
<evidence type="ECO:0000256" key="5">
    <source>
        <dbReference type="ARBA" id="ARBA00022763"/>
    </source>
</evidence>
<keyword evidence="7 9" id="KW-0234">DNA repair</keyword>
<dbReference type="InterPro" id="IPR003593">
    <property type="entry name" value="AAA+_ATPase"/>
</dbReference>
<dbReference type="SMART" id="SM00382">
    <property type="entry name" value="AAA"/>
    <property type="match status" value="1"/>
</dbReference>
<dbReference type="GO" id="GO:0043590">
    <property type="term" value="C:bacterial nucleoid"/>
    <property type="evidence" value="ECO:0007669"/>
    <property type="project" value="TreeGrafter"/>
</dbReference>
<reference evidence="11 12" key="1">
    <citation type="submission" date="2015-01" db="EMBL/GenBank/DDBJ databases">
        <title>Draft genome of the acidophilic iron oxidizer Ferrimicrobium acidiphilum strain T23.</title>
        <authorList>
            <person name="Poehlein A."/>
            <person name="Eisen S."/>
            <person name="Schloemann M."/>
            <person name="Johnson B.D."/>
            <person name="Daniel R."/>
            <person name="Muehling M."/>
        </authorList>
    </citation>
    <scope>NUCLEOTIDE SEQUENCE [LARGE SCALE GENOMIC DNA]</scope>
    <source>
        <strain evidence="11 12">T23</strain>
    </source>
</reference>
<comment type="caution">
    <text evidence="11">The sequence shown here is derived from an EMBL/GenBank/DDBJ whole genome shotgun (WGS) entry which is preliminary data.</text>
</comment>
<comment type="function">
    <text evidence="1 9">May be involved in recombinational repair of damaged DNA.</text>
</comment>
<dbReference type="PIRSF" id="PIRSF003128">
    <property type="entry name" value="RecN"/>
    <property type="match status" value="1"/>
</dbReference>
<dbReference type="GO" id="GO:0005524">
    <property type="term" value="F:ATP binding"/>
    <property type="evidence" value="ECO:0007669"/>
    <property type="project" value="UniProtKB-KW"/>
</dbReference>
<evidence type="ECO:0000256" key="8">
    <source>
        <dbReference type="ARBA" id="ARBA00033408"/>
    </source>
</evidence>
<dbReference type="InterPro" id="IPR004604">
    <property type="entry name" value="DNA_recomb/repair_RecN"/>
</dbReference>
<sequence length="527" mass="57508">MLESLIVENLGVIEYAELEFQTGLVVITGETGAGKTLLTTALGLLLGARGSPELIGPHGDRARVAAQLDPDGTQVLLRRELTNTGRNQVRIDREAVTLAELSERTAHEVEIFGQHLAATLTQPSAQLLILDKFGSIDDSLLRELRAEATRLEAELAELRTRGNDRMRRLEFVNYELGVLRDAKLEDPEEDEKIEERIARLALTRDRQQFLSALHDLLVGEAGITDEVGKLNSQAKELMPEFSNRLVALMDELDDLAHDSRIALENEFEDPQALAELEDRLGVLVAMKRRFGGTLHDVLQTQSSLELERSDLEDSESSEAEIIAKLTSLAPQIEVALHDLRSARHRAAEDLVGKVEAMLTEVALVGAQCRITFDDPDRIVPTFLFTANPGIPPMPLGKVASGGELSRLMLAIARVAGASTPTLIFDEIDAGIGGSTGLRIAEVLRSMAGRHQVLVVTHLAQIAAAADQHVVVTKSTTTDQVATSLQVVTGSERVREIARMLSGHADSPQAQEHAKDLIARFADRSDVY</sequence>
<evidence type="ECO:0000256" key="7">
    <source>
        <dbReference type="ARBA" id="ARBA00023204"/>
    </source>
</evidence>
<evidence type="ECO:0000256" key="9">
    <source>
        <dbReference type="PIRNR" id="PIRNR003128"/>
    </source>
</evidence>
<dbReference type="CDD" id="cd03241">
    <property type="entry name" value="ABC_RecN"/>
    <property type="match status" value="1"/>
</dbReference>
<evidence type="ECO:0000313" key="11">
    <source>
        <dbReference type="EMBL" id="KJE77979.1"/>
    </source>
</evidence>
<dbReference type="Proteomes" id="UP000032336">
    <property type="component" value="Unassembled WGS sequence"/>
</dbReference>
<name>A0A0D8FYB3_9ACTN</name>
<dbReference type="PANTHER" id="PTHR11059:SF0">
    <property type="entry name" value="DNA REPAIR PROTEIN RECN"/>
    <property type="match status" value="1"/>
</dbReference>
<keyword evidence="4" id="KW-0547">Nucleotide-binding</keyword>
<keyword evidence="12" id="KW-1185">Reference proteome</keyword>
<protein>
    <recommendedName>
        <fullName evidence="3 9">DNA repair protein RecN</fullName>
    </recommendedName>
    <alternativeName>
        <fullName evidence="8 9">Recombination protein N</fullName>
    </alternativeName>
</protein>
<evidence type="ECO:0000313" key="12">
    <source>
        <dbReference type="Proteomes" id="UP000032336"/>
    </source>
</evidence>